<dbReference type="PROSITE" id="PS51012">
    <property type="entry name" value="ABC_TM2"/>
    <property type="match status" value="1"/>
</dbReference>
<name>A0A2W7N0L7_9RHOB</name>
<reference evidence="13 14" key="1">
    <citation type="submission" date="2018-06" db="EMBL/GenBank/DDBJ databases">
        <title>Genomic Encyclopedia of Archaeal and Bacterial Type Strains, Phase II (KMG-II): from individual species to whole genera.</title>
        <authorList>
            <person name="Goeker M."/>
        </authorList>
    </citation>
    <scope>NUCLEOTIDE SEQUENCE [LARGE SCALE GENOMIC DNA]</scope>
    <source>
        <strain evidence="13 14">DSM 22009</strain>
    </source>
</reference>
<dbReference type="GO" id="GO:0015774">
    <property type="term" value="P:polysaccharide transport"/>
    <property type="evidence" value="ECO:0007669"/>
    <property type="project" value="UniProtKB-KW"/>
</dbReference>
<evidence type="ECO:0000256" key="1">
    <source>
        <dbReference type="ARBA" id="ARBA00004651"/>
    </source>
</evidence>
<dbReference type="Pfam" id="PF01061">
    <property type="entry name" value="ABC2_membrane"/>
    <property type="match status" value="1"/>
</dbReference>
<evidence type="ECO:0000256" key="8">
    <source>
        <dbReference type="ARBA" id="ARBA00022989"/>
    </source>
</evidence>
<keyword evidence="7" id="KW-0972">Capsule biogenesis/degradation</keyword>
<evidence type="ECO:0000256" key="2">
    <source>
        <dbReference type="ARBA" id="ARBA00007783"/>
    </source>
</evidence>
<dbReference type="AlphaFoldDB" id="A0A2W7N0L7"/>
<evidence type="ECO:0000256" key="3">
    <source>
        <dbReference type="ARBA" id="ARBA00022448"/>
    </source>
</evidence>
<evidence type="ECO:0000256" key="5">
    <source>
        <dbReference type="ARBA" id="ARBA00022597"/>
    </source>
</evidence>
<dbReference type="PRINTS" id="PR00164">
    <property type="entry name" value="ABC2TRNSPORT"/>
</dbReference>
<evidence type="ECO:0000313" key="13">
    <source>
        <dbReference type="EMBL" id="PZX13491.1"/>
    </source>
</evidence>
<evidence type="ECO:0000256" key="10">
    <source>
        <dbReference type="ARBA" id="ARBA00023136"/>
    </source>
</evidence>
<dbReference type="PANTHER" id="PTHR30413:SF10">
    <property type="entry name" value="CAPSULE POLYSACCHARIDE EXPORT INNER-MEMBRANE PROTEIN CTRC"/>
    <property type="match status" value="1"/>
</dbReference>
<comment type="similarity">
    <text evidence="2 11">Belongs to the ABC-2 integral membrane protein family.</text>
</comment>
<gene>
    <name evidence="13" type="ORF">LX81_03276</name>
</gene>
<keyword evidence="10 11" id="KW-0472">Membrane</keyword>
<dbReference type="GO" id="GO:0015920">
    <property type="term" value="P:lipopolysaccharide transport"/>
    <property type="evidence" value="ECO:0007669"/>
    <property type="project" value="TreeGrafter"/>
</dbReference>
<dbReference type="InterPro" id="IPR000412">
    <property type="entry name" value="ABC_2_transport"/>
</dbReference>
<evidence type="ECO:0000256" key="4">
    <source>
        <dbReference type="ARBA" id="ARBA00022475"/>
    </source>
</evidence>
<keyword evidence="3 11" id="KW-0813">Transport</keyword>
<evidence type="ECO:0000256" key="6">
    <source>
        <dbReference type="ARBA" id="ARBA00022692"/>
    </source>
</evidence>
<evidence type="ECO:0000313" key="14">
    <source>
        <dbReference type="Proteomes" id="UP000248916"/>
    </source>
</evidence>
<dbReference type="GO" id="GO:0043190">
    <property type="term" value="C:ATP-binding cassette (ABC) transporter complex"/>
    <property type="evidence" value="ECO:0007669"/>
    <property type="project" value="InterPro"/>
</dbReference>
<accession>A0A2W7N0L7</accession>
<feature type="domain" description="ABC transmembrane type-2" evidence="12">
    <location>
        <begin position="46"/>
        <end position="267"/>
    </location>
</feature>
<keyword evidence="9" id="KW-0625">Polysaccharide transport</keyword>
<evidence type="ECO:0000256" key="11">
    <source>
        <dbReference type="RuleBase" id="RU361157"/>
    </source>
</evidence>
<dbReference type="Proteomes" id="UP000248916">
    <property type="component" value="Unassembled WGS sequence"/>
</dbReference>
<dbReference type="InterPro" id="IPR047817">
    <property type="entry name" value="ABC2_TM_bact-type"/>
</dbReference>
<comment type="subcellular location">
    <subcellularLocation>
        <location evidence="11">Cell inner membrane</location>
        <topology evidence="11">Multi-pass membrane protein</topology>
    </subcellularLocation>
    <subcellularLocation>
        <location evidence="1">Cell membrane</location>
        <topology evidence="1">Multi-pass membrane protein</topology>
    </subcellularLocation>
</comment>
<dbReference type="InterPro" id="IPR013525">
    <property type="entry name" value="ABC2_TM"/>
</dbReference>
<keyword evidence="4 11" id="KW-1003">Cell membrane</keyword>
<feature type="transmembrane region" description="Helical" evidence="11">
    <location>
        <begin position="245"/>
        <end position="264"/>
    </location>
</feature>
<dbReference type="EMBL" id="QKZL01000018">
    <property type="protein sequence ID" value="PZX13491.1"/>
    <property type="molecule type" value="Genomic_DNA"/>
</dbReference>
<keyword evidence="8 11" id="KW-1133">Transmembrane helix</keyword>
<proteinExistence type="inferred from homology"/>
<feature type="transmembrane region" description="Helical" evidence="11">
    <location>
        <begin position="190"/>
        <end position="208"/>
    </location>
</feature>
<comment type="caution">
    <text evidence="13">The sequence shown here is derived from an EMBL/GenBank/DDBJ whole genome shotgun (WGS) entry which is preliminary data.</text>
</comment>
<evidence type="ECO:0000259" key="12">
    <source>
        <dbReference type="PROSITE" id="PS51012"/>
    </source>
</evidence>
<dbReference type="RefSeq" id="WP_111538344.1">
    <property type="nucleotide sequence ID" value="NZ_QKZL01000018.1"/>
</dbReference>
<keyword evidence="14" id="KW-1185">Reference proteome</keyword>
<sequence>MPPAMPETRTPQPGRLRRVNRSLPAFRAILALILREMSTRYGRSPGGYAWALLEPLGGILILSFGFSLLLRTPSLGNSFLLFYASGYLPFTLYQDLSNKIARSIGFSRALLYYPAVTWLDAVLARFVLNALTGILVTYVLLFAILAAADTRVTVDMGPVIAAIGMSMILGLGVGMLNCALMGLFPVWETVWSIAMRPLFIVSGVFFLYEDMPANVQAILYWVPLIHITGEMRSGIYPSYAADYVSLAYVAAIALICLVMGLILMGRYHRTILNA</sequence>
<comment type="caution">
    <text evidence="11">Lacks conserved residue(s) required for the propagation of feature annotation.</text>
</comment>
<dbReference type="OrthoDB" id="8479094at2"/>
<feature type="transmembrane region" description="Helical" evidence="11">
    <location>
        <begin position="130"/>
        <end position="148"/>
    </location>
</feature>
<keyword evidence="5" id="KW-0762">Sugar transport</keyword>
<keyword evidence="6 11" id="KW-0812">Transmembrane</keyword>
<dbReference type="PANTHER" id="PTHR30413">
    <property type="entry name" value="INNER MEMBRANE TRANSPORT PERMEASE"/>
    <property type="match status" value="1"/>
</dbReference>
<protein>
    <recommendedName>
        <fullName evidence="11">Transport permease protein</fullName>
    </recommendedName>
</protein>
<feature type="transmembrane region" description="Helical" evidence="11">
    <location>
        <begin position="47"/>
        <end position="69"/>
    </location>
</feature>
<feature type="transmembrane region" description="Helical" evidence="11">
    <location>
        <begin position="160"/>
        <end position="184"/>
    </location>
</feature>
<evidence type="ECO:0000256" key="9">
    <source>
        <dbReference type="ARBA" id="ARBA00023047"/>
    </source>
</evidence>
<dbReference type="GO" id="GO:0140359">
    <property type="term" value="F:ABC-type transporter activity"/>
    <property type="evidence" value="ECO:0007669"/>
    <property type="project" value="InterPro"/>
</dbReference>
<organism evidence="13 14">
    <name type="scientific">Palleronia aestuarii</name>
    <dbReference type="NCBI Taxonomy" id="568105"/>
    <lineage>
        <taxon>Bacteria</taxon>
        <taxon>Pseudomonadati</taxon>
        <taxon>Pseudomonadota</taxon>
        <taxon>Alphaproteobacteria</taxon>
        <taxon>Rhodobacterales</taxon>
        <taxon>Roseobacteraceae</taxon>
        <taxon>Palleronia</taxon>
    </lineage>
</organism>
<evidence type="ECO:0000256" key="7">
    <source>
        <dbReference type="ARBA" id="ARBA00022903"/>
    </source>
</evidence>